<sequence length="1175" mass="133442">MKGGKSKGKAENKLGVKKSAAQTKKEKNAAKDPNKPKRPASAFFVFMEDFRKQYKEKHPGNKSVAAVGKAGGDKWKHLTDAEKAPYIAKAEKRKAEYEKLMDAYNRKQAGEAEEDEESDKSKSEVDEEDGSDEGIGKTTLIVRVLETLRNSNPNLKVQGFYTREIREGTERFGFEVVTLDGRTGLLASNKISSAQSLRWPTVGRYRVDVASFESLALPELQVREDTDLFIIDEIGKMELYSSSFFPAVLKVLQSNIPLLASIPITKVGRDIPGGSHLEIYSSFCLEKFKMPNHDSKFSVLEANDGNSKSMFAILFTYGCYERTNMFHLSRCAAKALDVEEHNLPANVVNTPAGILFDAELPLQSYCNFNIMVRLSDLIDVDAGGTMRMSLSNNRDGGLEAPRNRSEKPAESFCDGGDDILCTYHMTNDWPEKKNCYVKEGPMKKLISEELAKRPNTGQNVPSVVARLMGLDSLSVDEERLSEVSSRQTVFDSFDRRSSNSLKFNELKPREHPQEEELQKFKKEFEAYQAARSKECSKFVELSTNTVLYANSTRKMVTERSIDLKGLAATENIHERGISKVQKDKNEFLAAARNKTIRALNVKSGSAPAKIVILRPVSDRTGKNEESWANSPRISEDGSSMEEFLQEVKERLKFELQEKSYQKIIEKPSDAKIIAQCIAKQARESVTRDVGPTHHRSESMQSYRSEIQHDEASSPEFSNRDTRRILTERLRNVLRDESSHDMDKHGRVSSRSVTQNREKSKAEEIRYASNEVCHGDDMKDESDRQCRYSRQELGNDVMLDQKLFHRNLVRSLSAPVSRSSFGKLLLEDQDMLTGAHIRRKHEAIEEVTVNVKKWRKEKFNLKEKVSSFKYSFILKGKLFGRKFQSLEESHGNKQMHMKDLQSTHTVASKFYVRQENSTEVPPSPASVCSTSNEEFWRQTDYFSPSSSSISDVNPLDDSEIPHVFKEISSNLNELRRQLNQLETYDSEETMIDEQPIEEEIIMEIDDPAEAFVRDLLVASGLYDGSCDKYLSKWDPLGKSISNQVFEEVEESYNRQKINDYNEGSSTDHQFKKLNHKLLCDFLNEVLPSVLGSTSMRRTISPTPRAPRGNKLLECVWEIARISSDMSSQSLETILTQDLQCMRWDGLVDEDVNALGKDVEYQIVGDLIHEMINDMQP</sequence>
<name>A0ABQ7VHI5_SOLTU</name>
<dbReference type="Gene3D" id="1.10.30.10">
    <property type="entry name" value="High mobility group box domain"/>
    <property type="match status" value="1"/>
</dbReference>
<organism evidence="4 5">
    <name type="scientific">Solanum tuberosum</name>
    <name type="common">Potato</name>
    <dbReference type="NCBI Taxonomy" id="4113"/>
    <lineage>
        <taxon>Eukaryota</taxon>
        <taxon>Viridiplantae</taxon>
        <taxon>Streptophyta</taxon>
        <taxon>Embryophyta</taxon>
        <taxon>Tracheophyta</taxon>
        <taxon>Spermatophyta</taxon>
        <taxon>Magnoliopsida</taxon>
        <taxon>eudicotyledons</taxon>
        <taxon>Gunneridae</taxon>
        <taxon>Pentapetalae</taxon>
        <taxon>asterids</taxon>
        <taxon>lamiids</taxon>
        <taxon>Solanales</taxon>
        <taxon>Solanaceae</taxon>
        <taxon>Solanoideae</taxon>
        <taxon>Solaneae</taxon>
        <taxon>Solanum</taxon>
    </lineage>
</organism>
<feature type="region of interest" description="Disordered" evidence="2">
    <location>
        <begin position="107"/>
        <end position="133"/>
    </location>
</feature>
<dbReference type="InterPro" id="IPR004948">
    <property type="entry name" value="Nuc-triphosphatase_THEP1"/>
</dbReference>
<dbReference type="EMBL" id="JAIVGD010000013">
    <property type="protein sequence ID" value="KAH0763519.1"/>
    <property type="molecule type" value="Genomic_DNA"/>
</dbReference>
<feature type="domain" description="HMG box" evidence="3">
    <location>
        <begin position="36"/>
        <end position="105"/>
    </location>
</feature>
<reference evidence="4 5" key="1">
    <citation type="journal article" date="2021" name="bioRxiv">
        <title>Chromosome-scale and haplotype-resolved genome assembly of a tetraploid potato cultivar.</title>
        <authorList>
            <person name="Sun H."/>
            <person name="Jiao W.-B."/>
            <person name="Krause K."/>
            <person name="Campoy J.A."/>
            <person name="Goel M."/>
            <person name="Folz-Donahue K."/>
            <person name="Kukat C."/>
            <person name="Huettel B."/>
            <person name="Schneeberger K."/>
        </authorList>
    </citation>
    <scope>NUCLEOTIDE SEQUENCE [LARGE SCALE GENOMIC DNA]</scope>
    <source>
        <strain evidence="4">SolTubOtavaFocal</strain>
        <tissue evidence="4">Leaves</tissue>
    </source>
</reference>
<evidence type="ECO:0000313" key="5">
    <source>
        <dbReference type="Proteomes" id="UP000826656"/>
    </source>
</evidence>
<evidence type="ECO:0000259" key="3">
    <source>
        <dbReference type="PROSITE" id="PS50118"/>
    </source>
</evidence>
<dbReference type="Pfam" id="PF03266">
    <property type="entry name" value="NTPase_1"/>
    <property type="match status" value="1"/>
</dbReference>
<dbReference type="InterPro" id="IPR009071">
    <property type="entry name" value="HMG_box_dom"/>
</dbReference>
<dbReference type="InterPro" id="IPR036910">
    <property type="entry name" value="HMG_box_dom_sf"/>
</dbReference>
<dbReference type="Pfam" id="PF14383">
    <property type="entry name" value="VARLMGL"/>
    <property type="match status" value="1"/>
</dbReference>
<dbReference type="InterPro" id="IPR027417">
    <property type="entry name" value="P-loop_NTPase"/>
</dbReference>
<dbReference type="Pfam" id="PF00505">
    <property type="entry name" value="HMG_box"/>
    <property type="match status" value="1"/>
</dbReference>
<dbReference type="SMART" id="SM00398">
    <property type="entry name" value="HMG"/>
    <property type="match status" value="1"/>
</dbReference>
<dbReference type="InterPro" id="IPR032795">
    <property type="entry name" value="DUF3741-assoc"/>
</dbReference>
<feature type="region of interest" description="Disordered" evidence="2">
    <location>
        <begin position="55"/>
        <end position="75"/>
    </location>
</feature>
<feature type="compositionally biased region" description="Basic and acidic residues" evidence="2">
    <location>
        <begin position="23"/>
        <end position="35"/>
    </location>
</feature>
<dbReference type="SUPFAM" id="SSF52540">
    <property type="entry name" value="P-loop containing nucleoside triphosphate hydrolases"/>
    <property type="match status" value="1"/>
</dbReference>
<gene>
    <name evidence="4" type="ORF">KY290_019592</name>
</gene>
<feature type="DNA-binding region" description="HMG box" evidence="1">
    <location>
        <begin position="36"/>
        <end position="105"/>
    </location>
</feature>
<keyword evidence="1" id="KW-0238">DNA-binding</keyword>
<keyword evidence="5" id="KW-1185">Reference proteome</keyword>
<dbReference type="PANTHER" id="PTHR40836:SF4">
    <property type="entry name" value="RB1-INDUCIBLE COILED-COIL PROTEIN"/>
    <property type="match status" value="1"/>
</dbReference>
<dbReference type="Pfam" id="PF14309">
    <property type="entry name" value="DUF4378"/>
    <property type="match status" value="1"/>
</dbReference>
<comment type="caution">
    <text evidence="4">The sequence shown here is derived from an EMBL/GenBank/DDBJ whole genome shotgun (WGS) entry which is preliminary data.</text>
</comment>
<evidence type="ECO:0000256" key="1">
    <source>
        <dbReference type="PROSITE-ProRule" id="PRU00267"/>
    </source>
</evidence>
<evidence type="ECO:0000256" key="2">
    <source>
        <dbReference type="SAM" id="MobiDB-lite"/>
    </source>
</evidence>
<dbReference type="InterPro" id="IPR025486">
    <property type="entry name" value="DUF4378"/>
</dbReference>
<protein>
    <recommendedName>
        <fullName evidence="3">HMG box domain-containing protein</fullName>
    </recommendedName>
</protein>
<dbReference type="PANTHER" id="PTHR40836">
    <property type="entry name" value="RB1-INDUCIBLE COILED-COIL PROTEIN"/>
    <property type="match status" value="1"/>
</dbReference>
<dbReference type="SUPFAM" id="SSF47095">
    <property type="entry name" value="HMG-box"/>
    <property type="match status" value="1"/>
</dbReference>
<dbReference type="CDD" id="cd22005">
    <property type="entry name" value="HMG-box_AtHMGB1-like"/>
    <property type="match status" value="1"/>
</dbReference>
<feature type="region of interest" description="Disordered" evidence="2">
    <location>
        <begin position="1"/>
        <end position="40"/>
    </location>
</feature>
<evidence type="ECO:0000313" key="4">
    <source>
        <dbReference type="EMBL" id="KAH0763519.1"/>
    </source>
</evidence>
<keyword evidence="1" id="KW-0539">Nucleus</keyword>
<accession>A0ABQ7VHI5</accession>
<proteinExistence type="predicted"/>
<feature type="compositionally biased region" description="Basic and acidic residues" evidence="2">
    <location>
        <begin position="684"/>
        <end position="697"/>
    </location>
</feature>
<dbReference type="Gene3D" id="3.40.50.300">
    <property type="entry name" value="P-loop containing nucleotide triphosphate hydrolases"/>
    <property type="match status" value="1"/>
</dbReference>
<dbReference type="PROSITE" id="PS50118">
    <property type="entry name" value="HMG_BOX_2"/>
    <property type="match status" value="1"/>
</dbReference>
<feature type="compositionally biased region" description="Basic and acidic residues" evidence="2">
    <location>
        <begin position="705"/>
        <end position="745"/>
    </location>
</feature>
<dbReference type="Proteomes" id="UP000826656">
    <property type="component" value="Unassembled WGS sequence"/>
</dbReference>
<feature type="region of interest" description="Disordered" evidence="2">
    <location>
        <begin position="684"/>
        <end position="762"/>
    </location>
</feature>